<keyword evidence="7" id="KW-1185">Reference proteome</keyword>
<evidence type="ECO:0000256" key="2">
    <source>
        <dbReference type="ARBA" id="ARBA00022723"/>
    </source>
</evidence>
<evidence type="ECO:0000259" key="5">
    <source>
        <dbReference type="PROSITE" id="PS51007"/>
    </source>
</evidence>
<organism evidence="6 7">
    <name type="scientific">Wandonia haliotis</name>
    <dbReference type="NCBI Taxonomy" id="574963"/>
    <lineage>
        <taxon>Bacteria</taxon>
        <taxon>Pseudomonadati</taxon>
        <taxon>Bacteroidota</taxon>
        <taxon>Flavobacteriia</taxon>
        <taxon>Flavobacteriales</taxon>
        <taxon>Crocinitomicaceae</taxon>
        <taxon>Wandonia</taxon>
    </lineage>
</organism>
<dbReference type="Gene3D" id="1.10.760.10">
    <property type="entry name" value="Cytochrome c-like domain"/>
    <property type="match status" value="1"/>
</dbReference>
<dbReference type="Proteomes" id="UP001501126">
    <property type="component" value="Unassembled WGS sequence"/>
</dbReference>
<feature type="domain" description="Cytochrome c" evidence="5">
    <location>
        <begin position="33"/>
        <end position="108"/>
    </location>
</feature>
<name>A0ABN1MU87_9FLAO</name>
<keyword evidence="2 4" id="KW-0479">Metal-binding</keyword>
<dbReference type="EMBL" id="BAAAFH010000022">
    <property type="protein sequence ID" value="GAA0876928.1"/>
    <property type="molecule type" value="Genomic_DNA"/>
</dbReference>
<protein>
    <recommendedName>
        <fullName evidence="5">Cytochrome c domain-containing protein</fullName>
    </recommendedName>
</protein>
<keyword evidence="1 4" id="KW-0349">Heme</keyword>
<dbReference type="InterPro" id="IPR036909">
    <property type="entry name" value="Cyt_c-like_dom_sf"/>
</dbReference>
<dbReference type="SUPFAM" id="SSF46626">
    <property type="entry name" value="Cytochrome c"/>
    <property type="match status" value="1"/>
</dbReference>
<dbReference type="PROSITE" id="PS51257">
    <property type="entry name" value="PROKAR_LIPOPROTEIN"/>
    <property type="match status" value="1"/>
</dbReference>
<dbReference type="PROSITE" id="PS51007">
    <property type="entry name" value="CYTC"/>
    <property type="match status" value="1"/>
</dbReference>
<evidence type="ECO:0000256" key="1">
    <source>
        <dbReference type="ARBA" id="ARBA00022617"/>
    </source>
</evidence>
<accession>A0ABN1MU87</accession>
<dbReference type="Pfam" id="PF13442">
    <property type="entry name" value="Cytochrome_CBB3"/>
    <property type="match status" value="1"/>
</dbReference>
<keyword evidence="3 4" id="KW-0408">Iron</keyword>
<evidence type="ECO:0000313" key="6">
    <source>
        <dbReference type="EMBL" id="GAA0876928.1"/>
    </source>
</evidence>
<dbReference type="InterPro" id="IPR009056">
    <property type="entry name" value="Cyt_c-like_dom"/>
</dbReference>
<dbReference type="RefSeq" id="WP_343790759.1">
    <property type="nucleotide sequence ID" value="NZ_BAAAFH010000022.1"/>
</dbReference>
<gene>
    <name evidence="6" type="ORF">GCM10009118_33380</name>
</gene>
<evidence type="ECO:0000256" key="3">
    <source>
        <dbReference type="ARBA" id="ARBA00023004"/>
    </source>
</evidence>
<evidence type="ECO:0000256" key="4">
    <source>
        <dbReference type="PROSITE-ProRule" id="PRU00433"/>
    </source>
</evidence>
<comment type="caution">
    <text evidence="6">The sequence shown here is derived from an EMBL/GenBank/DDBJ whole genome shotgun (WGS) entry which is preliminary data.</text>
</comment>
<reference evidence="6 7" key="1">
    <citation type="journal article" date="2019" name="Int. J. Syst. Evol. Microbiol.">
        <title>The Global Catalogue of Microorganisms (GCM) 10K type strain sequencing project: providing services to taxonomists for standard genome sequencing and annotation.</title>
        <authorList>
            <consortium name="The Broad Institute Genomics Platform"/>
            <consortium name="The Broad Institute Genome Sequencing Center for Infectious Disease"/>
            <person name="Wu L."/>
            <person name="Ma J."/>
        </authorList>
    </citation>
    <scope>NUCLEOTIDE SEQUENCE [LARGE SCALE GENOMIC DNA]</scope>
    <source>
        <strain evidence="6 7">JCM 16083</strain>
    </source>
</reference>
<evidence type="ECO:0000313" key="7">
    <source>
        <dbReference type="Proteomes" id="UP001501126"/>
    </source>
</evidence>
<proteinExistence type="predicted"/>
<sequence>MVLRFFVFGLSVAFLMGCSSTPENTGNETGQKEEKADGKKLFNIHCAACHKYNGKGGVSGAKDLTISSLSRDEIGKIVSNGSGDMMPFKEVLTPEEIQAVIDHVQTLQN</sequence>